<accession>A0A0C3QKH4</accession>
<evidence type="ECO:0000256" key="1">
    <source>
        <dbReference type="SAM" id="MobiDB-lite"/>
    </source>
</evidence>
<dbReference type="Proteomes" id="UP000054248">
    <property type="component" value="Unassembled WGS sequence"/>
</dbReference>
<dbReference type="EMBL" id="KN822951">
    <property type="protein sequence ID" value="KIO33025.1"/>
    <property type="molecule type" value="Genomic_DNA"/>
</dbReference>
<reference evidence="3" key="2">
    <citation type="submission" date="2015-01" db="EMBL/GenBank/DDBJ databases">
        <title>Evolutionary Origins and Diversification of the Mycorrhizal Mutualists.</title>
        <authorList>
            <consortium name="DOE Joint Genome Institute"/>
            <consortium name="Mycorrhizal Genomics Consortium"/>
            <person name="Kohler A."/>
            <person name="Kuo A."/>
            <person name="Nagy L.G."/>
            <person name="Floudas D."/>
            <person name="Copeland A."/>
            <person name="Barry K.W."/>
            <person name="Cichocki N."/>
            <person name="Veneault-Fourrey C."/>
            <person name="LaButti K."/>
            <person name="Lindquist E.A."/>
            <person name="Lipzen A."/>
            <person name="Lundell T."/>
            <person name="Morin E."/>
            <person name="Murat C."/>
            <person name="Riley R."/>
            <person name="Ohm R."/>
            <person name="Sun H."/>
            <person name="Tunlid A."/>
            <person name="Henrissat B."/>
            <person name="Grigoriev I.V."/>
            <person name="Hibbett D.S."/>
            <person name="Martin F."/>
        </authorList>
    </citation>
    <scope>NUCLEOTIDE SEQUENCE [LARGE SCALE GENOMIC DNA]</scope>
    <source>
        <strain evidence="3">MUT 4182</strain>
    </source>
</reference>
<dbReference type="HOGENOM" id="CLU_776567_0_0_1"/>
<gene>
    <name evidence="2" type="ORF">M407DRAFT_18176</name>
</gene>
<keyword evidence="3" id="KW-1185">Reference proteome</keyword>
<feature type="region of interest" description="Disordered" evidence="1">
    <location>
        <begin position="83"/>
        <end position="103"/>
    </location>
</feature>
<proteinExistence type="predicted"/>
<evidence type="ECO:0000313" key="3">
    <source>
        <dbReference type="Proteomes" id="UP000054248"/>
    </source>
</evidence>
<dbReference type="AlphaFoldDB" id="A0A0C3QKH4"/>
<evidence type="ECO:0000313" key="2">
    <source>
        <dbReference type="EMBL" id="KIO33025.1"/>
    </source>
</evidence>
<protein>
    <submittedName>
        <fullName evidence="2">Uncharacterized protein</fullName>
    </submittedName>
</protein>
<organism evidence="2 3">
    <name type="scientific">Tulasnella calospora MUT 4182</name>
    <dbReference type="NCBI Taxonomy" id="1051891"/>
    <lineage>
        <taxon>Eukaryota</taxon>
        <taxon>Fungi</taxon>
        <taxon>Dikarya</taxon>
        <taxon>Basidiomycota</taxon>
        <taxon>Agaricomycotina</taxon>
        <taxon>Agaricomycetes</taxon>
        <taxon>Cantharellales</taxon>
        <taxon>Tulasnellaceae</taxon>
        <taxon>Tulasnella</taxon>
    </lineage>
</organism>
<reference evidence="2 3" key="1">
    <citation type="submission" date="2014-04" db="EMBL/GenBank/DDBJ databases">
        <authorList>
            <consortium name="DOE Joint Genome Institute"/>
            <person name="Kuo A."/>
            <person name="Girlanda M."/>
            <person name="Perotto S."/>
            <person name="Kohler A."/>
            <person name="Nagy L.G."/>
            <person name="Floudas D."/>
            <person name="Copeland A."/>
            <person name="Barry K.W."/>
            <person name="Cichocki N."/>
            <person name="Veneault-Fourrey C."/>
            <person name="LaButti K."/>
            <person name="Lindquist E.A."/>
            <person name="Lipzen A."/>
            <person name="Lundell T."/>
            <person name="Morin E."/>
            <person name="Murat C."/>
            <person name="Sun H."/>
            <person name="Tunlid A."/>
            <person name="Henrissat B."/>
            <person name="Grigoriev I.V."/>
            <person name="Hibbett D.S."/>
            <person name="Martin F."/>
            <person name="Nordberg H.P."/>
            <person name="Cantor M.N."/>
            <person name="Hua S.X."/>
        </authorList>
    </citation>
    <scope>NUCLEOTIDE SEQUENCE [LARGE SCALE GENOMIC DNA]</scope>
    <source>
        <strain evidence="2 3">MUT 4182</strain>
    </source>
</reference>
<name>A0A0C3QKH4_9AGAM</name>
<sequence>MTGGYLVDNENDSVERAFSVPSPALQDFHVHNSAMDRKDRHAVGRTSVNPPYRFVPQYSGRGVPAASQLRTLLTDLASRNGHLCLPESPPPHHESGLSGSRSTAQRHYNLRKNVIEEAADCNFPYTQLGTQPKRIHPVAYRRNYRVIALWSRAMKLFTVIEHFDGSFWRGDEGRIGTTVFASCRYTGWNNPSIPIRSSGPSNTLANAPTPWVEPALRWCTKREDRKTGVNRCVLLGLAMELRLDHPFRLGFSLHPPFLPDSVQNRVVGALTTLLPIPASKATVSRREDGLLSPSLPPCGKRVLPTEDSTTCYAVQFCQRRLSRSLGVVGKGKKRRLSNRLANTFKTPEDKTRQPTNT</sequence>